<comment type="subcellular location">
    <subcellularLocation>
        <location evidence="1">Membrane</location>
        <topology evidence="1">Multi-pass membrane protein</topology>
    </subcellularLocation>
</comment>
<feature type="transmembrane region" description="Helical" evidence="5">
    <location>
        <begin position="62"/>
        <end position="82"/>
    </location>
</feature>
<comment type="caution">
    <text evidence="6">The sequence shown here is derived from an EMBL/GenBank/DDBJ whole genome shotgun (WGS) entry which is preliminary data.</text>
</comment>
<evidence type="ECO:0000256" key="5">
    <source>
        <dbReference type="SAM" id="Phobius"/>
    </source>
</evidence>
<feature type="transmembrane region" description="Helical" evidence="5">
    <location>
        <begin position="23"/>
        <end position="50"/>
    </location>
</feature>
<dbReference type="Pfam" id="PF09685">
    <property type="entry name" value="MamF_MmsF"/>
    <property type="match status" value="1"/>
</dbReference>
<dbReference type="InterPro" id="IPR019109">
    <property type="entry name" value="MamF_MmsF"/>
</dbReference>
<sequence>MNHVLDENTLPTEHEAEAASSSYLMSLIAIIAGLPLPIVNLIATLIFYLANRKSTYFVRWHCTQALLSQCSLFLINSYGFWWSMSILFREPTITSNYIAYLLAAFIFNLTEFIVTVYTAIQTRKGIHVEWWFYGSLTKLLCKPYL</sequence>
<gene>
    <name evidence="6" type="ORF">GCM10011387_24710</name>
</gene>
<keyword evidence="4 5" id="KW-0472">Membrane</keyword>
<organism evidence="6 7">
    <name type="scientific">Pedobacter quisquiliarum</name>
    <dbReference type="NCBI Taxonomy" id="1834438"/>
    <lineage>
        <taxon>Bacteria</taxon>
        <taxon>Pseudomonadati</taxon>
        <taxon>Bacteroidota</taxon>
        <taxon>Sphingobacteriia</taxon>
        <taxon>Sphingobacteriales</taxon>
        <taxon>Sphingobacteriaceae</taxon>
        <taxon>Pedobacter</taxon>
    </lineage>
</organism>
<evidence type="ECO:0000256" key="3">
    <source>
        <dbReference type="ARBA" id="ARBA00022989"/>
    </source>
</evidence>
<evidence type="ECO:0000313" key="6">
    <source>
        <dbReference type="EMBL" id="GGC70346.1"/>
    </source>
</evidence>
<dbReference type="Proteomes" id="UP000651668">
    <property type="component" value="Unassembled WGS sequence"/>
</dbReference>
<feature type="transmembrane region" description="Helical" evidence="5">
    <location>
        <begin position="97"/>
        <end position="120"/>
    </location>
</feature>
<reference evidence="6" key="2">
    <citation type="submission" date="2020-09" db="EMBL/GenBank/DDBJ databases">
        <authorList>
            <person name="Sun Q."/>
            <person name="Zhou Y."/>
        </authorList>
    </citation>
    <scope>NUCLEOTIDE SEQUENCE</scope>
    <source>
        <strain evidence="6">CGMCC 1.15343</strain>
    </source>
</reference>
<protein>
    <recommendedName>
        <fullName evidence="8">DUF4870 domain-containing protein</fullName>
    </recommendedName>
</protein>
<evidence type="ECO:0000256" key="1">
    <source>
        <dbReference type="ARBA" id="ARBA00004141"/>
    </source>
</evidence>
<keyword evidence="7" id="KW-1185">Reference proteome</keyword>
<dbReference type="EMBL" id="BMIL01000008">
    <property type="protein sequence ID" value="GGC70346.1"/>
    <property type="molecule type" value="Genomic_DNA"/>
</dbReference>
<dbReference type="RefSeq" id="WP_188627224.1">
    <property type="nucleotide sequence ID" value="NZ_BMIL01000008.1"/>
</dbReference>
<keyword evidence="2 5" id="KW-0812">Transmembrane</keyword>
<dbReference type="AlphaFoldDB" id="A0A916UFB6"/>
<evidence type="ECO:0000256" key="2">
    <source>
        <dbReference type="ARBA" id="ARBA00022692"/>
    </source>
</evidence>
<accession>A0A916UFB6</accession>
<reference evidence="6" key="1">
    <citation type="journal article" date="2014" name="Int. J. Syst. Evol. Microbiol.">
        <title>Complete genome sequence of Corynebacterium casei LMG S-19264T (=DSM 44701T), isolated from a smear-ripened cheese.</title>
        <authorList>
            <consortium name="US DOE Joint Genome Institute (JGI-PGF)"/>
            <person name="Walter F."/>
            <person name="Albersmeier A."/>
            <person name="Kalinowski J."/>
            <person name="Ruckert C."/>
        </authorList>
    </citation>
    <scope>NUCLEOTIDE SEQUENCE</scope>
    <source>
        <strain evidence="6">CGMCC 1.15343</strain>
    </source>
</reference>
<evidence type="ECO:0008006" key="8">
    <source>
        <dbReference type="Google" id="ProtNLM"/>
    </source>
</evidence>
<proteinExistence type="predicted"/>
<evidence type="ECO:0000313" key="7">
    <source>
        <dbReference type="Proteomes" id="UP000651668"/>
    </source>
</evidence>
<keyword evidence="3 5" id="KW-1133">Transmembrane helix</keyword>
<evidence type="ECO:0000256" key="4">
    <source>
        <dbReference type="ARBA" id="ARBA00023136"/>
    </source>
</evidence>
<name>A0A916UFB6_9SPHI</name>